<dbReference type="InterPro" id="IPR004469">
    <property type="entry name" value="PSP"/>
</dbReference>
<evidence type="ECO:0000256" key="10">
    <source>
        <dbReference type="ARBA" id="ARBA00031693"/>
    </source>
</evidence>
<comment type="similarity">
    <text evidence="3">Belongs to the HAD-like hydrolase superfamily. SerB family.</text>
</comment>
<evidence type="ECO:0000256" key="7">
    <source>
        <dbReference type="ARBA" id="ARBA00022801"/>
    </source>
</evidence>
<dbReference type="EMBL" id="VRMN01000007">
    <property type="protein sequence ID" value="KAA8493285.1"/>
    <property type="molecule type" value="Genomic_DNA"/>
</dbReference>
<dbReference type="Proteomes" id="UP000324585">
    <property type="component" value="Unassembled WGS sequence"/>
</dbReference>
<protein>
    <recommendedName>
        <fullName evidence="4">phosphoserine phosphatase</fullName>
        <ecNumber evidence="4">3.1.3.3</ecNumber>
    </recommendedName>
    <alternativeName>
        <fullName evidence="10">O-phosphoserine phosphohydrolase</fullName>
    </alternativeName>
</protein>
<evidence type="ECO:0000256" key="2">
    <source>
        <dbReference type="ARBA" id="ARBA00005135"/>
    </source>
</evidence>
<organism evidence="13 14">
    <name type="scientific">Porphyridium purpureum</name>
    <name type="common">Red alga</name>
    <name type="synonym">Porphyridium cruentum</name>
    <dbReference type="NCBI Taxonomy" id="35688"/>
    <lineage>
        <taxon>Eukaryota</taxon>
        <taxon>Rhodophyta</taxon>
        <taxon>Bangiophyceae</taxon>
        <taxon>Porphyridiales</taxon>
        <taxon>Porphyridiaceae</taxon>
        <taxon>Porphyridium</taxon>
    </lineage>
</organism>
<comment type="cofactor">
    <cofactor evidence="1">
        <name>Mg(2+)</name>
        <dbReference type="ChEBI" id="CHEBI:18420"/>
    </cofactor>
</comment>
<comment type="pathway">
    <text evidence="2">Amino-acid biosynthesis; L-serine biosynthesis; L-serine from 3-phospho-D-glycerate: step 3/3.</text>
</comment>
<proteinExistence type="inferred from homology"/>
<dbReference type="UniPathway" id="UPA00135">
    <property type="reaction ID" value="UER00198"/>
</dbReference>
<dbReference type="EC" id="3.1.3.3" evidence="4"/>
<keyword evidence="6" id="KW-0479">Metal-binding</keyword>
<feature type="active site" description="Nucleophile" evidence="11">
    <location>
        <position position="228"/>
    </location>
</feature>
<dbReference type="InterPro" id="IPR002912">
    <property type="entry name" value="ACT_dom"/>
</dbReference>
<dbReference type="SUPFAM" id="SSF56784">
    <property type="entry name" value="HAD-like"/>
    <property type="match status" value="1"/>
</dbReference>
<dbReference type="PANTHER" id="PTHR43344:SF2">
    <property type="entry name" value="PHOSPHOSERINE PHOSPHATASE"/>
    <property type="match status" value="1"/>
</dbReference>
<dbReference type="GO" id="GO:0036424">
    <property type="term" value="F:L-phosphoserine phosphatase activity"/>
    <property type="evidence" value="ECO:0007669"/>
    <property type="project" value="InterPro"/>
</dbReference>
<dbReference type="NCBIfam" id="TIGR00338">
    <property type="entry name" value="serB"/>
    <property type="match status" value="1"/>
</dbReference>
<evidence type="ECO:0000256" key="1">
    <source>
        <dbReference type="ARBA" id="ARBA00001946"/>
    </source>
</evidence>
<feature type="active site" description="Proton donor" evidence="11">
    <location>
        <position position="230"/>
    </location>
</feature>
<evidence type="ECO:0000256" key="3">
    <source>
        <dbReference type="ARBA" id="ARBA00009184"/>
    </source>
</evidence>
<dbReference type="CDD" id="cd07500">
    <property type="entry name" value="HAD_PSP"/>
    <property type="match status" value="1"/>
</dbReference>
<dbReference type="SFLD" id="SFLDS00003">
    <property type="entry name" value="Haloacid_Dehalogenase"/>
    <property type="match status" value="1"/>
</dbReference>
<evidence type="ECO:0000256" key="6">
    <source>
        <dbReference type="ARBA" id="ARBA00022723"/>
    </source>
</evidence>
<keyword evidence="5" id="KW-0028">Amino-acid biosynthesis</keyword>
<dbReference type="Gene3D" id="3.30.70.260">
    <property type="match status" value="1"/>
</dbReference>
<dbReference type="PROSITE" id="PS51671">
    <property type="entry name" value="ACT"/>
    <property type="match status" value="1"/>
</dbReference>
<dbReference type="OrthoDB" id="27226at2759"/>
<dbReference type="InterPro" id="IPR036412">
    <property type="entry name" value="HAD-like_sf"/>
</dbReference>
<keyword evidence="14" id="KW-1185">Reference proteome</keyword>
<dbReference type="GO" id="GO:0006564">
    <property type="term" value="P:L-serine biosynthetic process"/>
    <property type="evidence" value="ECO:0007669"/>
    <property type="project" value="UniProtKB-KW"/>
</dbReference>
<dbReference type="SFLD" id="SFLDF00029">
    <property type="entry name" value="phosphoserine_phosphatase"/>
    <property type="match status" value="1"/>
</dbReference>
<sequence length="442" mass="48187">MSAAVVGVNGGTHSAAPRRERERVIVMVRGGDSPGITAALLRCVAETGGDVIDVRQTLIHGIVTLALEISIGLLPEDQLVFRELLLLAKKLGVRIEFDIPERPLQTEITDGGSSDVKEKSAATASAIPEKRSYVLTLMSESNLTAAFLAPLTRLLEQRGVRIESISRLSKDSMRCLEMSASLERLGDTSFSFDELRTALYAFGKEHMVDVAVQQENILRREKRLVVMDMDSTMIQQEVIDEIARHAGVYEEVQAITHRAMGGGMDFNESLRQRVAMLAGCPASTFKHVIDHLVYTEGVEELCRALKRLGYRLAVISGGFTAITRHVKSVLQLDYAFANTLEIGADGKFTGRTTGPIVNAQRKADLLVTIAQQEKISTDQVIAIGDGANDLPMLAVAGLGIAFNAKPAVQAAASFRINQKRIDSVLYLLGFTEAEQRELTRAP</sequence>
<dbReference type="SFLD" id="SFLDG01136">
    <property type="entry name" value="C1.6:_Phosphoserine_Phosphatas"/>
    <property type="match status" value="1"/>
</dbReference>
<feature type="domain" description="ACT" evidence="12">
    <location>
        <begin position="25"/>
        <end position="98"/>
    </location>
</feature>
<dbReference type="AlphaFoldDB" id="A0A5J4YQ05"/>
<evidence type="ECO:0000259" key="12">
    <source>
        <dbReference type="PROSITE" id="PS51671"/>
    </source>
</evidence>
<evidence type="ECO:0000313" key="14">
    <source>
        <dbReference type="Proteomes" id="UP000324585"/>
    </source>
</evidence>
<dbReference type="SFLD" id="SFLDG01137">
    <property type="entry name" value="C1.6.1:_Phosphoserine_Phosphat"/>
    <property type="match status" value="1"/>
</dbReference>
<dbReference type="OMA" id="GFTYFGE"/>
<dbReference type="SUPFAM" id="SSF55021">
    <property type="entry name" value="ACT-like"/>
    <property type="match status" value="1"/>
</dbReference>
<evidence type="ECO:0000256" key="9">
    <source>
        <dbReference type="ARBA" id="ARBA00023299"/>
    </source>
</evidence>
<keyword evidence="8" id="KW-0460">Magnesium</keyword>
<gene>
    <name evidence="13" type="ORF">FVE85_8730</name>
</gene>
<keyword evidence="9" id="KW-0718">Serine biosynthesis</keyword>
<dbReference type="GO" id="GO:0000287">
    <property type="term" value="F:magnesium ion binding"/>
    <property type="evidence" value="ECO:0007669"/>
    <property type="project" value="TreeGrafter"/>
</dbReference>
<evidence type="ECO:0000256" key="8">
    <source>
        <dbReference type="ARBA" id="ARBA00022842"/>
    </source>
</evidence>
<evidence type="ECO:0000313" key="13">
    <source>
        <dbReference type="EMBL" id="KAA8493285.1"/>
    </source>
</evidence>
<evidence type="ECO:0000256" key="5">
    <source>
        <dbReference type="ARBA" id="ARBA00022605"/>
    </source>
</evidence>
<dbReference type="NCBIfam" id="TIGR01488">
    <property type="entry name" value="HAD-SF-IB"/>
    <property type="match status" value="1"/>
</dbReference>
<dbReference type="Gene3D" id="3.40.50.1000">
    <property type="entry name" value="HAD superfamily/HAD-like"/>
    <property type="match status" value="1"/>
</dbReference>
<dbReference type="GO" id="GO:0005737">
    <property type="term" value="C:cytoplasm"/>
    <property type="evidence" value="ECO:0007669"/>
    <property type="project" value="TreeGrafter"/>
</dbReference>
<dbReference type="Pfam" id="PF12710">
    <property type="entry name" value="HAD"/>
    <property type="match status" value="1"/>
</dbReference>
<dbReference type="PANTHER" id="PTHR43344">
    <property type="entry name" value="PHOSPHOSERINE PHOSPHATASE"/>
    <property type="match status" value="1"/>
</dbReference>
<dbReference type="InterPro" id="IPR050582">
    <property type="entry name" value="HAD-like_SerB"/>
</dbReference>
<evidence type="ECO:0000256" key="4">
    <source>
        <dbReference type="ARBA" id="ARBA00012640"/>
    </source>
</evidence>
<dbReference type="InterPro" id="IPR045865">
    <property type="entry name" value="ACT-like_dom_sf"/>
</dbReference>
<name>A0A5J4YQ05_PORPP</name>
<reference evidence="14" key="1">
    <citation type="journal article" date="2019" name="Nat. Commun.">
        <title>Expansion of phycobilisome linker gene families in mesophilic red algae.</title>
        <authorList>
            <person name="Lee J."/>
            <person name="Kim D."/>
            <person name="Bhattacharya D."/>
            <person name="Yoon H.S."/>
        </authorList>
    </citation>
    <scope>NUCLEOTIDE SEQUENCE [LARGE SCALE GENOMIC DNA]</scope>
    <source>
        <strain evidence="14">CCMP 1328</strain>
    </source>
</reference>
<keyword evidence="7" id="KW-0378">Hydrolase</keyword>
<dbReference type="Pfam" id="PF13740">
    <property type="entry name" value="ACT_6"/>
    <property type="match status" value="1"/>
</dbReference>
<comment type="caution">
    <text evidence="13">The sequence shown here is derived from an EMBL/GenBank/DDBJ whole genome shotgun (WGS) entry which is preliminary data.</text>
</comment>
<dbReference type="InterPro" id="IPR023214">
    <property type="entry name" value="HAD_sf"/>
</dbReference>
<evidence type="ECO:0000256" key="11">
    <source>
        <dbReference type="PIRSR" id="PIRSR604469-1"/>
    </source>
</evidence>
<accession>A0A5J4YQ05</accession>